<name>A0A2P2N6R9_RHIMU</name>
<proteinExistence type="predicted"/>
<dbReference type="EMBL" id="GGEC01057668">
    <property type="protein sequence ID" value="MBX38152.1"/>
    <property type="molecule type" value="Transcribed_RNA"/>
</dbReference>
<protein>
    <submittedName>
        <fullName evidence="1">Uncharacterized protein</fullName>
    </submittedName>
</protein>
<evidence type="ECO:0000313" key="1">
    <source>
        <dbReference type="EMBL" id="MBX38152.1"/>
    </source>
</evidence>
<organism evidence="1">
    <name type="scientific">Rhizophora mucronata</name>
    <name type="common">Asiatic mangrove</name>
    <dbReference type="NCBI Taxonomy" id="61149"/>
    <lineage>
        <taxon>Eukaryota</taxon>
        <taxon>Viridiplantae</taxon>
        <taxon>Streptophyta</taxon>
        <taxon>Embryophyta</taxon>
        <taxon>Tracheophyta</taxon>
        <taxon>Spermatophyta</taxon>
        <taxon>Magnoliopsida</taxon>
        <taxon>eudicotyledons</taxon>
        <taxon>Gunneridae</taxon>
        <taxon>Pentapetalae</taxon>
        <taxon>rosids</taxon>
        <taxon>fabids</taxon>
        <taxon>Malpighiales</taxon>
        <taxon>Rhizophoraceae</taxon>
        <taxon>Rhizophora</taxon>
    </lineage>
</organism>
<reference evidence="1" key="1">
    <citation type="submission" date="2018-02" db="EMBL/GenBank/DDBJ databases">
        <title>Rhizophora mucronata_Transcriptome.</title>
        <authorList>
            <person name="Meera S.P."/>
            <person name="Sreeshan A."/>
            <person name="Augustine A."/>
        </authorList>
    </citation>
    <scope>NUCLEOTIDE SEQUENCE</scope>
    <source>
        <tissue evidence="1">Leaf</tissue>
    </source>
</reference>
<sequence length="17" mass="2184">MFHNRRERALRNTIKLK</sequence>
<accession>A0A2P2N6R9</accession>
<dbReference type="AlphaFoldDB" id="A0A2P2N6R9"/>